<protein>
    <submittedName>
        <fullName evidence="6">FAD-dependent oxidoreductase</fullName>
    </submittedName>
</protein>
<keyword evidence="1" id="KW-0004">4Fe-4S</keyword>
<dbReference type="Proteomes" id="UP000829401">
    <property type="component" value="Chromosome"/>
</dbReference>
<evidence type="ECO:0000256" key="5">
    <source>
        <dbReference type="ARBA" id="ARBA00023014"/>
    </source>
</evidence>
<dbReference type="InterPro" id="IPR039650">
    <property type="entry name" value="HdrA-like"/>
</dbReference>
<accession>A0A9E6ZQM2</accession>
<dbReference type="RefSeq" id="WP_021295953.1">
    <property type="nucleotide sequence ID" value="NZ_AURB01000113.1"/>
</dbReference>
<dbReference type="Gene3D" id="3.50.50.60">
    <property type="entry name" value="FAD/NAD(P)-binding domain"/>
    <property type="match status" value="1"/>
</dbReference>
<accession>T0D9J3</accession>
<evidence type="ECO:0000256" key="4">
    <source>
        <dbReference type="ARBA" id="ARBA00023004"/>
    </source>
</evidence>
<keyword evidence="3" id="KW-0560">Oxidoreductase</keyword>
<evidence type="ECO:0000313" key="7">
    <source>
        <dbReference type="Proteomes" id="UP000829401"/>
    </source>
</evidence>
<dbReference type="SUPFAM" id="SSF51905">
    <property type="entry name" value="FAD/NAD(P)-binding domain"/>
    <property type="match status" value="1"/>
</dbReference>
<evidence type="ECO:0000313" key="6">
    <source>
        <dbReference type="EMBL" id="UNO48665.1"/>
    </source>
</evidence>
<proteinExistence type="predicted"/>
<dbReference type="GO" id="GO:0016491">
    <property type="term" value="F:oxidoreductase activity"/>
    <property type="evidence" value="ECO:0007669"/>
    <property type="project" value="UniProtKB-KW"/>
</dbReference>
<keyword evidence="2" id="KW-0479">Metal-binding</keyword>
<evidence type="ECO:0000256" key="1">
    <source>
        <dbReference type="ARBA" id="ARBA00022485"/>
    </source>
</evidence>
<dbReference type="EMBL" id="CP080467">
    <property type="protein sequence ID" value="UNO48665.1"/>
    <property type="molecule type" value="Genomic_DNA"/>
</dbReference>
<dbReference type="InterPro" id="IPR036188">
    <property type="entry name" value="FAD/NAD-bd_sf"/>
</dbReference>
<keyword evidence="7" id="KW-1185">Reference proteome</keyword>
<dbReference type="GO" id="GO:0046872">
    <property type="term" value="F:metal ion binding"/>
    <property type="evidence" value="ECO:0007669"/>
    <property type="project" value="UniProtKB-KW"/>
</dbReference>
<sequence>MFNQRKLEFDVVVVGGGSAGVAAAVGAANVGAKTLIVERNPYFGGAGTHSSVFSYCGFFAQAEPLQQVVGGVGAQFLAELSAIGPEIEPRRNPASGNVIVIADGEKSKYALDRLLLRAGVVPRLHCQVIGAQVQGNRVVEIECVDHAGRLTVSADAFVDASGEADLTTLAGGAVRFGDDEGQVQAGTLVMRIGGVARDVPIARELFTEAIQLGKQAGIDTLSKEKGMVLRLASGDILALFVDESVNGLDAASLTAAEMSARQQAWSYLDVFRRHVPGFESAYLIQTGPALGIRETRHVRGQYTLAGEDVLSGVRHLDAVARGGWPVEIHQPGAPAVYQQIRDKSYYDIPLRSLAVEGFSNLWCAGRIISCDAIAFASARVMGTAFATGHAAGVAAAQSTRFTHPDADLVRAELLRQGALV</sequence>
<evidence type="ECO:0000256" key="2">
    <source>
        <dbReference type="ARBA" id="ARBA00022723"/>
    </source>
</evidence>
<dbReference type="STRING" id="1356854.N007_04570"/>
<dbReference type="AlphaFoldDB" id="T0D9J3"/>
<dbReference type="PANTHER" id="PTHR43498:SF1">
    <property type="entry name" value="COB--COM HETERODISULFIDE REDUCTASE IRON-SULFUR SUBUNIT A"/>
    <property type="match status" value="1"/>
</dbReference>
<dbReference type="KEGG" id="aaco:K1I37_18715"/>
<keyword evidence="5" id="KW-0411">Iron-sulfur</keyword>
<dbReference type="OrthoDB" id="9777740at2"/>
<dbReference type="eggNOG" id="COG1249">
    <property type="taxonomic scope" value="Bacteria"/>
</dbReference>
<keyword evidence="4" id="KW-0408">Iron</keyword>
<organism evidence="6 7">
    <name type="scientific">Alicyclobacillus acidoterrestris (strain ATCC 49025 / DSM 3922 / CIP 106132 / NCIMB 13137 / GD3B)</name>
    <dbReference type="NCBI Taxonomy" id="1356854"/>
    <lineage>
        <taxon>Bacteria</taxon>
        <taxon>Bacillati</taxon>
        <taxon>Bacillota</taxon>
        <taxon>Bacilli</taxon>
        <taxon>Bacillales</taxon>
        <taxon>Alicyclobacillaceae</taxon>
        <taxon>Alicyclobacillus</taxon>
    </lineage>
</organism>
<dbReference type="PANTHER" id="PTHR43498">
    <property type="entry name" value="FERREDOXIN:COB-COM HETERODISULFIDE REDUCTASE SUBUNIT A"/>
    <property type="match status" value="1"/>
</dbReference>
<evidence type="ECO:0000256" key="3">
    <source>
        <dbReference type="ARBA" id="ARBA00023002"/>
    </source>
</evidence>
<gene>
    <name evidence="6" type="ORF">K1I37_18715</name>
</gene>
<dbReference type="GO" id="GO:0051539">
    <property type="term" value="F:4 iron, 4 sulfur cluster binding"/>
    <property type="evidence" value="ECO:0007669"/>
    <property type="project" value="UniProtKB-KW"/>
</dbReference>
<dbReference type="Pfam" id="PF12831">
    <property type="entry name" value="FAD_oxidored"/>
    <property type="match status" value="1"/>
</dbReference>
<reference evidence="7" key="1">
    <citation type="journal article" date="2022" name="G3 (Bethesda)">
        <title>Unveiling the complete genome sequence of Alicyclobacillus acidoterrestris DSM 3922T, a taint-producing strain.</title>
        <authorList>
            <person name="Leonardo I.C."/>
            <person name="Barreto Crespo M.T."/>
            <person name="Gaspar F.B."/>
        </authorList>
    </citation>
    <scope>NUCLEOTIDE SEQUENCE [LARGE SCALE GENOMIC DNA]</scope>
    <source>
        <strain evidence="7">DSM 3922</strain>
    </source>
</reference>
<name>T0D9J3_ALIAG</name>